<organism evidence="1 2">
    <name type="scientific">Thelephora terrestris</name>
    <dbReference type="NCBI Taxonomy" id="56493"/>
    <lineage>
        <taxon>Eukaryota</taxon>
        <taxon>Fungi</taxon>
        <taxon>Dikarya</taxon>
        <taxon>Basidiomycota</taxon>
        <taxon>Agaricomycotina</taxon>
        <taxon>Agaricomycetes</taxon>
        <taxon>Thelephorales</taxon>
        <taxon>Thelephoraceae</taxon>
        <taxon>Thelephora</taxon>
    </lineage>
</organism>
<sequence length="227" mass="25330">MDTRGVSDSLIIFHLSFGNITIGGRPDFAEIKRISRDLVADSSENGGPATYPDAVALLPYHFCGPPPPPDSLEPSGLRGRPPSFKHLKLKTLPASDDADRLVLQPLMRTGPLKGAWSSQRHLSLILWLERPPEIKFPPAETQEARPISAHEAGALMVINSRRDRKQLLYANHEPAEIRVPGAVQFVKRVTGRREPRYTHHFKFPKLKLKVFRPGHGELDDVRAHIGT</sequence>
<dbReference type="AlphaFoldDB" id="A0A9P6HPC8"/>
<keyword evidence="2" id="KW-1185">Reference proteome</keyword>
<name>A0A9P6HPC8_9AGAM</name>
<gene>
    <name evidence="1" type="ORF">BJ322DRAFT_1017491</name>
</gene>
<reference evidence="1" key="2">
    <citation type="submission" date="2020-11" db="EMBL/GenBank/DDBJ databases">
        <authorList>
            <consortium name="DOE Joint Genome Institute"/>
            <person name="Kuo A."/>
            <person name="Miyauchi S."/>
            <person name="Kiss E."/>
            <person name="Drula E."/>
            <person name="Kohler A."/>
            <person name="Sanchez-Garcia M."/>
            <person name="Andreopoulos B."/>
            <person name="Barry K.W."/>
            <person name="Bonito G."/>
            <person name="Buee M."/>
            <person name="Carver A."/>
            <person name="Chen C."/>
            <person name="Cichocki N."/>
            <person name="Clum A."/>
            <person name="Culley D."/>
            <person name="Crous P.W."/>
            <person name="Fauchery L."/>
            <person name="Girlanda M."/>
            <person name="Hayes R."/>
            <person name="Keri Z."/>
            <person name="Labutti K."/>
            <person name="Lipzen A."/>
            <person name="Lombard V."/>
            <person name="Magnuson J."/>
            <person name="Maillard F."/>
            <person name="Morin E."/>
            <person name="Murat C."/>
            <person name="Nolan M."/>
            <person name="Ohm R."/>
            <person name="Pangilinan J."/>
            <person name="Pereira M."/>
            <person name="Perotto S."/>
            <person name="Peter M."/>
            <person name="Riley R."/>
            <person name="Sitrit Y."/>
            <person name="Stielow B."/>
            <person name="Szollosi G."/>
            <person name="Zifcakova L."/>
            <person name="Stursova M."/>
            <person name="Spatafora J.W."/>
            <person name="Tedersoo L."/>
            <person name="Vaario L.-M."/>
            <person name="Yamada A."/>
            <person name="Yan M."/>
            <person name="Wang P."/>
            <person name="Xu J."/>
            <person name="Bruns T."/>
            <person name="Baldrian P."/>
            <person name="Vilgalys R."/>
            <person name="Henrissat B."/>
            <person name="Grigoriev I.V."/>
            <person name="Hibbett D."/>
            <person name="Nagy L.G."/>
            <person name="Martin F.M."/>
        </authorList>
    </citation>
    <scope>NUCLEOTIDE SEQUENCE</scope>
    <source>
        <strain evidence="1">UH-Tt-Lm1</strain>
    </source>
</reference>
<dbReference type="EMBL" id="WIUZ02000002">
    <property type="protein sequence ID" value="KAF9790861.1"/>
    <property type="molecule type" value="Genomic_DNA"/>
</dbReference>
<dbReference type="Proteomes" id="UP000736335">
    <property type="component" value="Unassembled WGS sequence"/>
</dbReference>
<accession>A0A9P6HPC8</accession>
<reference evidence="1" key="1">
    <citation type="journal article" date="2020" name="Nat. Commun.">
        <title>Large-scale genome sequencing of mycorrhizal fungi provides insights into the early evolution of symbiotic traits.</title>
        <authorList>
            <person name="Miyauchi S."/>
            <person name="Kiss E."/>
            <person name="Kuo A."/>
            <person name="Drula E."/>
            <person name="Kohler A."/>
            <person name="Sanchez-Garcia M."/>
            <person name="Morin E."/>
            <person name="Andreopoulos B."/>
            <person name="Barry K.W."/>
            <person name="Bonito G."/>
            <person name="Buee M."/>
            <person name="Carver A."/>
            <person name="Chen C."/>
            <person name="Cichocki N."/>
            <person name="Clum A."/>
            <person name="Culley D."/>
            <person name="Crous P.W."/>
            <person name="Fauchery L."/>
            <person name="Girlanda M."/>
            <person name="Hayes R.D."/>
            <person name="Keri Z."/>
            <person name="LaButti K."/>
            <person name="Lipzen A."/>
            <person name="Lombard V."/>
            <person name="Magnuson J."/>
            <person name="Maillard F."/>
            <person name="Murat C."/>
            <person name="Nolan M."/>
            <person name="Ohm R.A."/>
            <person name="Pangilinan J."/>
            <person name="Pereira M.F."/>
            <person name="Perotto S."/>
            <person name="Peter M."/>
            <person name="Pfister S."/>
            <person name="Riley R."/>
            <person name="Sitrit Y."/>
            <person name="Stielow J.B."/>
            <person name="Szollosi G."/>
            <person name="Zifcakova L."/>
            <person name="Stursova M."/>
            <person name="Spatafora J.W."/>
            <person name="Tedersoo L."/>
            <person name="Vaario L.M."/>
            <person name="Yamada A."/>
            <person name="Yan M."/>
            <person name="Wang P."/>
            <person name="Xu J."/>
            <person name="Bruns T."/>
            <person name="Baldrian P."/>
            <person name="Vilgalys R."/>
            <person name="Dunand C."/>
            <person name="Henrissat B."/>
            <person name="Grigoriev I.V."/>
            <person name="Hibbett D."/>
            <person name="Nagy L.G."/>
            <person name="Martin F.M."/>
        </authorList>
    </citation>
    <scope>NUCLEOTIDE SEQUENCE</scope>
    <source>
        <strain evidence="1">UH-Tt-Lm1</strain>
    </source>
</reference>
<protein>
    <submittedName>
        <fullName evidence="1">Uncharacterized protein</fullName>
    </submittedName>
</protein>
<evidence type="ECO:0000313" key="2">
    <source>
        <dbReference type="Proteomes" id="UP000736335"/>
    </source>
</evidence>
<comment type="caution">
    <text evidence="1">The sequence shown here is derived from an EMBL/GenBank/DDBJ whole genome shotgun (WGS) entry which is preliminary data.</text>
</comment>
<evidence type="ECO:0000313" key="1">
    <source>
        <dbReference type="EMBL" id="KAF9790861.1"/>
    </source>
</evidence>
<proteinExistence type="predicted"/>